<reference evidence="2" key="1">
    <citation type="submission" date="2022-07" db="EMBL/GenBank/DDBJ databases">
        <title>Parvularcula maris sp. nov., an algicidal bacterium isolated from seawater.</title>
        <authorList>
            <person name="Li F."/>
        </authorList>
    </citation>
    <scope>NUCLEOTIDE SEQUENCE</scope>
    <source>
        <strain evidence="2">BGMRC 0090</strain>
    </source>
</reference>
<keyword evidence="3" id="KW-1185">Reference proteome</keyword>
<organism evidence="2 3">
    <name type="scientific">Parvularcula maris</name>
    <dbReference type="NCBI Taxonomy" id="2965077"/>
    <lineage>
        <taxon>Bacteria</taxon>
        <taxon>Pseudomonadati</taxon>
        <taxon>Pseudomonadota</taxon>
        <taxon>Alphaproteobacteria</taxon>
        <taxon>Parvularculales</taxon>
        <taxon>Parvularculaceae</taxon>
        <taxon>Parvularcula</taxon>
    </lineage>
</organism>
<sequence>MDNTSDSPRSGGGFWKFLLFLMIVAVAMGTWAAYQYGAEWDLVVNGRTFDELQPWEVVGGVIIGILGLIVGLVGGAIGIVVGLLAAAFAVLMAFLGIFAGLFITAGVVLGPFLLLAAVILLMRRRSHPEAI</sequence>
<protein>
    <submittedName>
        <fullName evidence="2">Uncharacterized protein</fullName>
    </submittedName>
</protein>
<dbReference type="AlphaFoldDB" id="A0A9X2RJ22"/>
<keyword evidence="1" id="KW-0812">Transmembrane</keyword>
<feature type="transmembrane region" description="Helical" evidence="1">
    <location>
        <begin position="55"/>
        <end position="88"/>
    </location>
</feature>
<evidence type="ECO:0000313" key="3">
    <source>
        <dbReference type="Proteomes" id="UP001142610"/>
    </source>
</evidence>
<evidence type="ECO:0000256" key="1">
    <source>
        <dbReference type="SAM" id="Phobius"/>
    </source>
</evidence>
<feature type="transmembrane region" description="Helical" evidence="1">
    <location>
        <begin position="94"/>
        <end position="121"/>
    </location>
</feature>
<keyword evidence="1" id="KW-1133">Transmembrane helix</keyword>
<accession>A0A9X2RJ22</accession>
<dbReference type="EMBL" id="JANIBC010000001">
    <property type="protein sequence ID" value="MCQ8184397.1"/>
    <property type="molecule type" value="Genomic_DNA"/>
</dbReference>
<proteinExistence type="predicted"/>
<comment type="caution">
    <text evidence="2">The sequence shown here is derived from an EMBL/GenBank/DDBJ whole genome shotgun (WGS) entry which is preliminary data.</text>
</comment>
<dbReference type="Proteomes" id="UP001142610">
    <property type="component" value="Unassembled WGS sequence"/>
</dbReference>
<dbReference type="RefSeq" id="WP_256618199.1">
    <property type="nucleotide sequence ID" value="NZ_JANIBC010000001.1"/>
</dbReference>
<gene>
    <name evidence="2" type="ORF">NOG11_03265</name>
</gene>
<evidence type="ECO:0000313" key="2">
    <source>
        <dbReference type="EMBL" id="MCQ8184397.1"/>
    </source>
</evidence>
<keyword evidence="1" id="KW-0472">Membrane</keyword>
<feature type="transmembrane region" description="Helical" evidence="1">
    <location>
        <begin position="14"/>
        <end position="34"/>
    </location>
</feature>
<name>A0A9X2RJ22_9PROT</name>